<feature type="region of interest" description="Disordered" evidence="2">
    <location>
        <begin position="922"/>
        <end position="975"/>
    </location>
</feature>
<dbReference type="OrthoDB" id="235971at2"/>
<reference evidence="3 4" key="1">
    <citation type="submission" date="2019-02" db="EMBL/GenBank/DDBJ databases">
        <title>Deep-cultivation of Planctomycetes and their phenomic and genomic characterization uncovers novel biology.</title>
        <authorList>
            <person name="Wiegand S."/>
            <person name="Jogler M."/>
            <person name="Boedeker C."/>
            <person name="Pinto D."/>
            <person name="Vollmers J."/>
            <person name="Rivas-Marin E."/>
            <person name="Kohn T."/>
            <person name="Peeters S.H."/>
            <person name="Heuer A."/>
            <person name="Rast P."/>
            <person name="Oberbeckmann S."/>
            <person name="Bunk B."/>
            <person name="Jeske O."/>
            <person name="Meyerdierks A."/>
            <person name="Storesund J.E."/>
            <person name="Kallscheuer N."/>
            <person name="Luecker S."/>
            <person name="Lage O.M."/>
            <person name="Pohl T."/>
            <person name="Merkel B.J."/>
            <person name="Hornburger P."/>
            <person name="Mueller R.-W."/>
            <person name="Bruemmer F."/>
            <person name="Labrenz M."/>
            <person name="Spormann A.M."/>
            <person name="Op Den Camp H."/>
            <person name="Overmann J."/>
            <person name="Amann R."/>
            <person name="Jetten M.S.M."/>
            <person name="Mascher T."/>
            <person name="Medema M.H."/>
            <person name="Devos D.P."/>
            <person name="Kaster A.-K."/>
            <person name="Ovreas L."/>
            <person name="Rohde M."/>
            <person name="Galperin M.Y."/>
            <person name="Jogler C."/>
        </authorList>
    </citation>
    <scope>NUCLEOTIDE SEQUENCE [LARGE SCALE GENOMIC DNA]</scope>
    <source>
        <strain evidence="3 4">Mal64</strain>
    </source>
</reference>
<comment type="caution">
    <text evidence="3">The sequence shown here is derived from an EMBL/GenBank/DDBJ whole genome shotgun (WGS) entry which is preliminary data.</text>
</comment>
<protein>
    <submittedName>
        <fullName evidence="3">Outer membrane efflux protein</fullName>
    </submittedName>
</protein>
<feature type="compositionally biased region" description="Low complexity" evidence="2">
    <location>
        <begin position="959"/>
        <end position="975"/>
    </location>
</feature>
<dbReference type="SUPFAM" id="SSF56954">
    <property type="entry name" value="Outer membrane efflux proteins (OEP)"/>
    <property type="match status" value="2"/>
</dbReference>
<dbReference type="Proteomes" id="UP000315440">
    <property type="component" value="Unassembled WGS sequence"/>
</dbReference>
<accession>A0A5C5ZKM5</accession>
<evidence type="ECO:0000256" key="2">
    <source>
        <dbReference type="SAM" id="MobiDB-lite"/>
    </source>
</evidence>
<evidence type="ECO:0000313" key="3">
    <source>
        <dbReference type="EMBL" id="TWT87351.1"/>
    </source>
</evidence>
<feature type="coiled-coil region" evidence="1">
    <location>
        <begin position="370"/>
        <end position="397"/>
    </location>
</feature>
<dbReference type="InterPro" id="IPR010131">
    <property type="entry name" value="MdtP/NodT-like"/>
</dbReference>
<dbReference type="AlphaFoldDB" id="A0A5C5ZKM5"/>
<proteinExistence type="predicted"/>
<evidence type="ECO:0000256" key="1">
    <source>
        <dbReference type="SAM" id="Coils"/>
    </source>
</evidence>
<gene>
    <name evidence="3" type="ORF">Mal64_28900</name>
</gene>
<dbReference type="Gene3D" id="1.20.1600.10">
    <property type="entry name" value="Outer membrane efflux proteins (OEP)"/>
    <property type="match status" value="2"/>
</dbReference>
<feature type="compositionally biased region" description="Low complexity" evidence="2">
    <location>
        <begin position="196"/>
        <end position="210"/>
    </location>
</feature>
<name>A0A5C5ZKM5_9BACT</name>
<organism evidence="3 4">
    <name type="scientific">Pseudobythopirellula maris</name>
    <dbReference type="NCBI Taxonomy" id="2527991"/>
    <lineage>
        <taxon>Bacteria</taxon>
        <taxon>Pseudomonadati</taxon>
        <taxon>Planctomycetota</taxon>
        <taxon>Planctomycetia</taxon>
        <taxon>Pirellulales</taxon>
        <taxon>Lacipirellulaceae</taxon>
        <taxon>Pseudobythopirellula</taxon>
    </lineage>
</organism>
<sequence length="975" mass="104766">MQLANENTAERPHTDSCARLLCAVLLLATLAGCSRSHYRRQADAEVNCIVDHKAAMVGCEPGHFRINIDPRSRMYDGDDPDRPPMPPDDPVGHTILQCVDGMKGAKEYRFADRTPFVENPDWRAYLPRDEDGVLVLDLAGAVDVALVHSVDFQEELEELYLSALDVTFERFVFDSQFYGGSSIDYFHAGPASGAGTGAAAAASDTGPSSSVLTVSPSAPGNRLRVEKMTATGGTIVAGVANSLIWQFSGPNNYTSNTLLDFAVFQPLLRGGGRDVVLETLTIAERAMVANVRAMERYRRGFYLDIATGRGAGEGPSRRGGFFGGSGLTGFTGVGGGGFGRVGGGGGSGGGGGGGTSGGAGAAGAGGYIGLLQTTQELANQRANVAALRDSVDQLEASNEAGRIDRFQVDLARQALFNAQSQLLTSEAGFQTSLDSFKTNLGLPPDLEMRLNDPLLNQFELRSVALTDLLVDVSGAAAVLRTLETPAPPTEAAERGLAAIEVVPPPPPTGPPGEGPVVPMPFDAEGIGVRPIEASPVEADTIYAESQELATAALAQAEAVEADYAALQGVLAERRAHLQTIALREEIDRAEIDPLVFDAGALDGRVAQLRRDMDTVGEILRRVVGRIEAATEEKNPAQLRPAMGDLSNVLLELSLLQARARLDAVDVEPTELTPEEALQIASIYRRDWKNARLALVDSWRLINFNANDLEAGLDVVFTGDIGNVGDNPFRLRNTRGSLGVGLAFDAPLTRLGERNVYRQSLIEYQQAKRDYYQFVDGVSQGLRATLRQVRLNEINLELRRQAVLVAIAQVDITQLRLDEPPRPGEETELSNTTARDLVQALGDLVNVQNDFLSVWVNNLLQQWNLEYDLGVMQIDRYGQRTPLGMPLRDFLHSPECLLPGLPKRDQGDIQLIRHDAPLAPAVRQAPPVPTAAAQHSTDSRRGHEVLPVIWPTEQPKRLPSTSAEARTAGAAGNTRG</sequence>
<dbReference type="EMBL" id="SJPQ01000003">
    <property type="protein sequence ID" value="TWT87351.1"/>
    <property type="molecule type" value="Genomic_DNA"/>
</dbReference>
<keyword evidence="4" id="KW-1185">Reference proteome</keyword>
<keyword evidence="1" id="KW-0175">Coiled coil</keyword>
<dbReference type="PANTHER" id="PTHR30203:SF33">
    <property type="entry name" value="BLR4455 PROTEIN"/>
    <property type="match status" value="1"/>
</dbReference>
<dbReference type="PANTHER" id="PTHR30203">
    <property type="entry name" value="OUTER MEMBRANE CATION EFFLUX PROTEIN"/>
    <property type="match status" value="1"/>
</dbReference>
<feature type="region of interest" description="Disordered" evidence="2">
    <location>
        <begin position="196"/>
        <end position="215"/>
    </location>
</feature>
<dbReference type="GO" id="GO:0015562">
    <property type="term" value="F:efflux transmembrane transporter activity"/>
    <property type="evidence" value="ECO:0007669"/>
    <property type="project" value="InterPro"/>
</dbReference>
<evidence type="ECO:0000313" key="4">
    <source>
        <dbReference type="Proteomes" id="UP000315440"/>
    </source>
</evidence>
<dbReference type="RefSeq" id="WP_146401415.1">
    <property type="nucleotide sequence ID" value="NZ_SJPQ01000003.1"/>
</dbReference>